<dbReference type="SUPFAM" id="SSF52047">
    <property type="entry name" value="RNI-like"/>
    <property type="match status" value="1"/>
</dbReference>
<evidence type="ECO:0008006" key="5">
    <source>
        <dbReference type="Google" id="ProtNLM"/>
    </source>
</evidence>
<dbReference type="Proteomes" id="UP000077755">
    <property type="component" value="Chromosome 3"/>
</dbReference>
<reference evidence="3" key="1">
    <citation type="journal article" date="2016" name="Nat. Genet.">
        <title>A high-quality carrot genome assembly provides new insights into carotenoid accumulation and asterid genome evolution.</title>
        <authorList>
            <person name="Iorizzo M."/>
            <person name="Ellison S."/>
            <person name="Senalik D."/>
            <person name="Zeng P."/>
            <person name="Satapoomin P."/>
            <person name="Huang J."/>
            <person name="Bowman M."/>
            <person name="Iovene M."/>
            <person name="Sanseverino W."/>
            <person name="Cavagnaro P."/>
            <person name="Yildiz M."/>
            <person name="Macko-Podgorni A."/>
            <person name="Moranska E."/>
            <person name="Grzebelus E."/>
            <person name="Grzebelus D."/>
            <person name="Ashrafi H."/>
            <person name="Zheng Z."/>
            <person name="Cheng S."/>
            <person name="Spooner D."/>
            <person name="Van Deynze A."/>
            <person name="Simon P."/>
        </authorList>
    </citation>
    <scope>NUCLEOTIDE SEQUENCE</scope>
    <source>
        <tissue evidence="3">Leaf</tissue>
    </source>
</reference>
<evidence type="ECO:0000259" key="2">
    <source>
        <dbReference type="Pfam" id="PF24758"/>
    </source>
</evidence>
<evidence type="ECO:0000313" key="3">
    <source>
        <dbReference type="EMBL" id="WOG94406.1"/>
    </source>
</evidence>
<name>A0AAF0WT76_DAUCS</name>
<dbReference type="InterPro" id="IPR001810">
    <property type="entry name" value="F-box_dom"/>
</dbReference>
<evidence type="ECO:0000313" key="4">
    <source>
        <dbReference type="Proteomes" id="UP000077755"/>
    </source>
</evidence>
<protein>
    <recommendedName>
        <fullName evidence="5">F-box domain-containing protein</fullName>
    </recommendedName>
</protein>
<dbReference type="Gene3D" id="3.80.10.10">
    <property type="entry name" value="Ribonuclease Inhibitor"/>
    <property type="match status" value="1"/>
</dbReference>
<dbReference type="Pfam" id="PF24758">
    <property type="entry name" value="LRR_At5g56370"/>
    <property type="match status" value="1"/>
</dbReference>
<dbReference type="InterPro" id="IPR055411">
    <property type="entry name" value="LRR_FXL15/At3g58940/PEG3-like"/>
</dbReference>
<dbReference type="PANTHER" id="PTHR31639:SF312">
    <property type="entry name" value="CYCLIN-LIKE F-BOX"/>
    <property type="match status" value="1"/>
</dbReference>
<dbReference type="Pfam" id="PF00646">
    <property type="entry name" value="F-box"/>
    <property type="match status" value="1"/>
</dbReference>
<organism evidence="3 4">
    <name type="scientific">Daucus carota subsp. sativus</name>
    <name type="common">Carrot</name>
    <dbReference type="NCBI Taxonomy" id="79200"/>
    <lineage>
        <taxon>Eukaryota</taxon>
        <taxon>Viridiplantae</taxon>
        <taxon>Streptophyta</taxon>
        <taxon>Embryophyta</taxon>
        <taxon>Tracheophyta</taxon>
        <taxon>Spermatophyta</taxon>
        <taxon>Magnoliopsida</taxon>
        <taxon>eudicotyledons</taxon>
        <taxon>Gunneridae</taxon>
        <taxon>Pentapetalae</taxon>
        <taxon>asterids</taxon>
        <taxon>campanulids</taxon>
        <taxon>Apiales</taxon>
        <taxon>Apiaceae</taxon>
        <taxon>Apioideae</taxon>
        <taxon>Scandiceae</taxon>
        <taxon>Daucinae</taxon>
        <taxon>Daucus</taxon>
        <taxon>Daucus sect. Daucus</taxon>
    </lineage>
</organism>
<proteinExistence type="predicted"/>
<sequence>MNRFIVIYQALNFGSKAVDRFSNLPGNLKGLILERLPLYDAARTAVLSKIWGNIWTMLPWLVFDHVFFLRMVSGKDEQAQVSNVSRTISNILLLHNGPVSKFHLYVPRSFPLQKCLDADLWIKRISNSGIKILELINRTPYPYPMPSYMFSCLELTHLTLDNCILNPPRRFGGFSNLIEVTLSRVKITADVLFGTRLERMRLDCCTGIKHLGCQFNSQYNLIRKLHISTSEEIDWQWFKNTEKLHYLGLVLAGSSNSRKNINDLDNLLGNMPDIYGLYLDNFFLTFLEPDAPLSNRLTTTLVNLKTLQLSCAGGCNWVFIQRVFCLIRSSPKLKNLHIWPVRINTIIRTYPLVHGTDSMAASRVEQNLLSPDFVNMILDQLETVHLQVVIGSRCELHFIKLLLASSPSLRWIKISKSFPIHDLKDEFEILRKVARFPRASATAELIWP</sequence>
<evidence type="ECO:0000259" key="1">
    <source>
        <dbReference type="Pfam" id="PF00646"/>
    </source>
</evidence>
<dbReference type="InterPro" id="IPR036047">
    <property type="entry name" value="F-box-like_dom_sf"/>
</dbReference>
<feature type="domain" description="F-box" evidence="1">
    <location>
        <begin position="21"/>
        <end position="59"/>
    </location>
</feature>
<gene>
    <name evidence="3" type="ORF">DCAR_0313701</name>
</gene>
<reference evidence="3" key="2">
    <citation type="submission" date="2022-03" db="EMBL/GenBank/DDBJ databases">
        <title>Draft title - Genomic analysis of global carrot germplasm unveils the trajectory of domestication and the origin of high carotenoid orange carrot.</title>
        <authorList>
            <person name="Iorizzo M."/>
            <person name="Ellison S."/>
            <person name="Senalik D."/>
            <person name="Macko-Podgorni A."/>
            <person name="Grzebelus D."/>
            <person name="Bostan H."/>
            <person name="Rolling W."/>
            <person name="Curaba J."/>
            <person name="Simon P."/>
        </authorList>
    </citation>
    <scope>NUCLEOTIDE SEQUENCE</scope>
    <source>
        <tissue evidence="3">Leaf</tissue>
    </source>
</reference>
<dbReference type="AlphaFoldDB" id="A0AAF0WT76"/>
<dbReference type="EMBL" id="CP093345">
    <property type="protein sequence ID" value="WOG94406.1"/>
    <property type="molecule type" value="Genomic_DNA"/>
</dbReference>
<dbReference type="InterPro" id="IPR032675">
    <property type="entry name" value="LRR_dom_sf"/>
</dbReference>
<dbReference type="PANTHER" id="PTHR31639">
    <property type="entry name" value="F-BOX PROTEIN-LIKE"/>
    <property type="match status" value="1"/>
</dbReference>
<keyword evidence="4" id="KW-1185">Reference proteome</keyword>
<feature type="domain" description="F-box/LRR-repeat protein 15/At3g58940/PEG3-like LRR" evidence="2">
    <location>
        <begin position="119"/>
        <end position="227"/>
    </location>
</feature>
<accession>A0AAF0WT76</accession>
<dbReference type="SUPFAM" id="SSF81383">
    <property type="entry name" value="F-box domain"/>
    <property type="match status" value="1"/>
</dbReference>